<dbReference type="InterPro" id="IPR020806">
    <property type="entry name" value="PKS_PP-bd"/>
</dbReference>
<feature type="domain" description="Carrier" evidence="12">
    <location>
        <begin position="1675"/>
        <end position="1750"/>
    </location>
</feature>
<dbReference type="PROSITE" id="PS52019">
    <property type="entry name" value="PKS_MFAS_DH"/>
    <property type="match status" value="2"/>
</dbReference>
<evidence type="ECO:0000256" key="9">
    <source>
        <dbReference type="PROSITE-ProRule" id="PRU01363"/>
    </source>
</evidence>
<dbReference type="Pfam" id="PF22953">
    <property type="entry name" value="SpnB_Rossmann"/>
    <property type="match status" value="2"/>
</dbReference>
<dbReference type="SUPFAM" id="SSF47336">
    <property type="entry name" value="ACP-like"/>
    <property type="match status" value="3"/>
</dbReference>
<feature type="domain" description="Ketosynthase family 3 (KS3)" evidence="13">
    <location>
        <begin position="37"/>
        <end position="464"/>
    </location>
</feature>
<dbReference type="SUPFAM" id="SSF53901">
    <property type="entry name" value="Thiolase-like"/>
    <property type="match status" value="3"/>
</dbReference>
<dbReference type="Gene3D" id="3.30.70.3290">
    <property type="match status" value="3"/>
</dbReference>
<dbReference type="PROSITE" id="PS00606">
    <property type="entry name" value="KS3_1"/>
    <property type="match status" value="3"/>
</dbReference>
<evidence type="ECO:0000256" key="2">
    <source>
        <dbReference type="ARBA" id="ARBA00004792"/>
    </source>
</evidence>
<dbReference type="Pfam" id="PF00698">
    <property type="entry name" value="Acyl_transf_1"/>
    <property type="match status" value="3"/>
</dbReference>
<evidence type="ECO:0000259" key="12">
    <source>
        <dbReference type="PROSITE" id="PS50075"/>
    </source>
</evidence>
<dbReference type="InterPro" id="IPR014043">
    <property type="entry name" value="Acyl_transferase_dom"/>
</dbReference>
<dbReference type="Pfam" id="PF16197">
    <property type="entry name" value="KAsynt_C_assoc"/>
    <property type="match status" value="2"/>
</dbReference>
<dbReference type="SMART" id="SM00826">
    <property type="entry name" value="PKS_DH"/>
    <property type="match status" value="2"/>
</dbReference>
<accession>A0A1L2FNM0</accession>
<keyword evidence="5" id="KW-0808">Transferase</keyword>
<evidence type="ECO:0000256" key="3">
    <source>
        <dbReference type="ARBA" id="ARBA00022450"/>
    </source>
</evidence>
<dbReference type="InterPro" id="IPR055123">
    <property type="entry name" value="SpnB-like_Rossmann"/>
</dbReference>
<feature type="region of interest" description="C-terminal hotdog fold" evidence="9">
    <location>
        <begin position="4338"/>
        <end position="4475"/>
    </location>
</feature>
<feature type="domain" description="Ketosynthase family 3 (KS3)" evidence="13">
    <location>
        <begin position="3316"/>
        <end position="3742"/>
    </location>
</feature>
<dbReference type="SUPFAM" id="SSF52151">
    <property type="entry name" value="FabD/lysophospholipase-like"/>
    <property type="match status" value="3"/>
</dbReference>
<dbReference type="InterPro" id="IPR014030">
    <property type="entry name" value="Ketoacyl_synth_N"/>
</dbReference>
<feature type="region of interest" description="N-terminal hotdog fold" evidence="9">
    <location>
        <begin position="4204"/>
        <end position="4326"/>
    </location>
</feature>
<feature type="domain" description="PKS/mFAS DH" evidence="14">
    <location>
        <begin position="941"/>
        <end position="1216"/>
    </location>
</feature>
<dbReference type="Pfam" id="PF08990">
    <property type="entry name" value="Docking"/>
    <property type="match status" value="1"/>
</dbReference>
<dbReference type="NCBIfam" id="NF045894">
    <property type="entry name" value="PKS_plus_SDR"/>
    <property type="match status" value="1"/>
</dbReference>
<proteinExistence type="predicted"/>
<dbReference type="InterPro" id="IPR016039">
    <property type="entry name" value="Thiolase-like"/>
</dbReference>
<dbReference type="InterPro" id="IPR036299">
    <property type="entry name" value="Polyketide_synth_docking_sf"/>
</dbReference>
<dbReference type="InterPro" id="IPR057326">
    <property type="entry name" value="KR_dom"/>
</dbReference>
<feature type="region of interest" description="Disordered" evidence="11">
    <location>
        <begin position="465"/>
        <end position="501"/>
    </location>
</feature>
<dbReference type="InterPro" id="IPR016035">
    <property type="entry name" value="Acyl_Trfase/lysoPLipase"/>
</dbReference>
<dbReference type="InterPro" id="IPR049552">
    <property type="entry name" value="PKS_DH_N"/>
</dbReference>
<feature type="active site" description="Proton donor; for dehydratase activity" evidence="9">
    <location>
        <position position="4397"/>
    </location>
</feature>
<dbReference type="Pfam" id="PF02801">
    <property type="entry name" value="Ketoacyl-synt_C"/>
    <property type="match status" value="3"/>
</dbReference>
<dbReference type="PROSITE" id="PS52004">
    <property type="entry name" value="KS3_2"/>
    <property type="match status" value="3"/>
</dbReference>
<dbReference type="Pfam" id="PF14765">
    <property type="entry name" value="PS-DH"/>
    <property type="match status" value="2"/>
</dbReference>
<dbReference type="Gene3D" id="3.40.47.10">
    <property type="match status" value="3"/>
</dbReference>
<feature type="coiled-coil region" evidence="10">
    <location>
        <begin position="8"/>
        <end position="35"/>
    </location>
</feature>
<keyword evidence="7" id="KW-0511">Multifunctional enzyme</keyword>
<dbReference type="EMBL" id="KT345957">
    <property type="protein sequence ID" value="ANZ22985.1"/>
    <property type="molecule type" value="Genomic_DNA"/>
</dbReference>
<dbReference type="InterPro" id="IPR015083">
    <property type="entry name" value="NorB/c/GfsB-D-like_docking"/>
</dbReference>
<dbReference type="InterPro" id="IPR036291">
    <property type="entry name" value="NAD(P)-bd_dom_sf"/>
</dbReference>
<dbReference type="GO" id="GO:0004315">
    <property type="term" value="F:3-oxoacyl-[acyl-carrier-protein] synthase activity"/>
    <property type="evidence" value="ECO:0007669"/>
    <property type="project" value="InterPro"/>
</dbReference>
<dbReference type="InterPro" id="IPR020807">
    <property type="entry name" value="PKS_DH"/>
</dbReference>
<evidence type="ECO:0000256" key="5">
    <source>
        <dbReference type="ARBA" id="ARBA00022679"/>
    </source>
</evidence>
<evidence type="ECO:0000313" key="15">
    <source>
        <dbReference type="EMBL" id="ANZ22985.1"/>
    </source>
</evidence>
<dbReference type="FunFam" id="1.10.1200.10:FF:000007">
    <property type="entry name" value="Probable polyketide synthase pks17"/>
    <property type="match status" value="3"/>
</dbReference>
<dbReference type="CDD" id="cd08956">
    <property type="entry name" value="KR_3_FAS_SDR_x"/>
    <property type="match status" value="2"/>
</dbReference>
<keyword evidence="3" id="KW-0596">Phosphopantetheine</keyword>
<dbReference type="GO" id="GO:0033068">
    <property type="term" value="P:macrolide biosynthetic process"/>
    <property type="evidence" value="ECO:0007669"/>
    <property type="project" value="UniProtKB-ARBA"/>
</dbReference>
<feature type="region of interest" description="C-terminal hotdog fold" evidence="9">
    <location>
        <begin position="1078"/>
        <end position="1216"/>
    </location>
</feature>
<dbReference type="Gene3D" id="1.10.1200.10">
    <property type="entry name" value="ACP-like"/>
    <property type="match status" value="3"/>
</dbReference>
<evidence type="ECO:0000256" key="7">
    <source>
        <dbReference type="ARBA" id="ARBA00023268"/>
    </source>
</evidence>
<evidence type="ECO:0000259" key="14">
    <source>
        <dbReference type="PROSITE" id="PS52019"/>
    </source>
</evidence>
<dbReference type="GO" id="GO:0031177">
    <property type="term" value="F:phosphopantetheine binding"/>
    <property type="evidence" value="ECO:0007669"/>
    <property type="project" value="InterPro"/>
</dbReference>
<dbReference type="Gene3D" id="3.10.129.110">
    <property type="entry name" value="Polyketide synthase dehydratase"/>
    <property type="match status" value="2"/>
</dbReference>
<protein>
    <submittedName>
        <fullName evidence="15">ZinB</fullName>
    </submittedName>
</protein>
<dbReference type="InterPro" id="IPR042104">
    <property type="entry name" value="PKS_dehydratase_sf"/>
</dbReference>
<dbReference type="InterPro" id="IPR032821">
    <property type="entry name" value="PKS_assoc"/>
</dbReference>
<dbReference type="FunFam" id="3.40.366.10:FF:000002">
    <property type="entry name" value="Probable polyketide synthase 2"/>
    <property type="match status" value="2"/>
</dbReference>
<dbReference type="Gene3D" id="6.10.140.1830">
    <property type="match status" value="1"/>
</dbReference>
<keyword evidence="4" id="KW-0597">Phosphoprotein</keyword>
<dbReference type="Gene3D" id="3.40.50.720">
    <property type="entry name" value="NAD(P)-binding Rossmann-like Domain"/>
    <property type="match status" value="3"/>
</dbReference>
<dbReference type="InterPro" id="IPR006162">
    <property type="entry name" value="Ppantetheine_attach_site"/>
</dbReference>
<dbReference type="SUPFAM" id="SSF51735">
    <property type="entry name" value="NAD(P)-binding Rossmann-fold domains"/>
    <property type="match status" value="6"/>
</dbReference>
<dbReference type="Pfam" id="PF08659">
    <property type="entry name" value="KR"/>
    <property type="match status" value="3"/>
</dbReference>
<sequence length="5136" mass="532738">MPATSPNEEKLRDYLKRVTADLRQARQRLSAAEARNREPIAIVGMACRFPGGIGSPEDLWRMVADGAEGISELPTDRGWDLDALFDADPLRVGTSYIRGGGFLHGAAEFDAGFFGISPREALAMDPQQRLLLETAWETVERAGIVPAALRGENVGVFVGAVPQDYAPRHGDPAAEDVEGYLAVGNTTSVMSGRVAYTLGLRGPAVTVDTACSSSLVALHLAVQALRQGECTMALAGGVTVMAAPNWIVDLSRQQGLAPDGRCKAFAEGADGFGPAEGVGLLLVERLSDALRNGHRVLAVVRGSAVNQDGASNGLTAPNDEAQEDVIVRALANAGVSPRDVDAVEAHGTGTRLGDPIEAQALLATYGQGREEGAALLLGSLKSNIGHAQAAAGVAGVIKMVMAMRHGVLPRTLHVDEPSSHVDWSAGDVSLLTESREWPETGRPRRAGVSSFGISGTNAHVILEQAPRPDAPDEAEPGAVSESMPEPTPESASGTTAPSPAVPWTLSARTAEGLREQAARLLAHVEEHTGTRPADVGHSLLATRSLWDHRAVVVGTDDTSLRTALAAAAAGEPGVVSGVAGGGARPVFVFPGQGAQWSRMGLELADAFPVFDASLRECAAALAPFVGWDLRVELAGGLGRVDVVQPASWAVMVSLARLWESFGVVPAAVVGHSQGEIAAAVVAGALSLEDGARIVAERSRVIGERLAGRGGMASVALPAETVRERVAGFGDRLAVAAVNGPSSTVVSGEPAALDELLAALEGEEVRVRRIAVDYASHSSHVESIREELLDVLVPIVPRSATVPFYSTVTGGLLDTEQLDAAYWVRNLRQTVEFEATTRALIADGLSAFVECSAHPVLAVGVEESGASTVVGSLRREDGGAQRFVTSLAQAFVNGLPVDLAPLVADGRAVDLPTYAFQGTHYWLRPTAGRTDFNAAGLGAAHHPLLGAVVRLADTDGALLTGRLSLADHPWLADHTVDGHVILPGAAYVELAVRAGDEVGCGRLAELTLQAPLELVDGRPVAVQVAVGTAEADGSRPLTVHARRDDSGDASWTCHATGTLVPADAAEPSFGLTAWPPPGASAVPVDTFYDDVTAAGYGYGPAFQGLRAVWTAGDEVYAEVTSVAPEEAERFLLHPAALDAALHAILVRTGDAGDTAALRLPFSWSGVEVYATGTADLRVQLTRTGDDTVSVRLTDTDGTPVARVESLALRAPATDTLGTKGAADLLHVVWEPIAGLPAPTDAADIVFLDTGAPDLDTVATPDGPAPDVVALALPDDATDVRDLVGSVLALVRRWLSDDRWSTSRLAFVTRRDSLAHAAVRGFVRSAQTEHPGRFQLLETERDSEPSPDAVAAALATGEPQLALGPTGVSTPRLTPVPADPDTTSTPIDTEGTVLVTGGTGTLGSLLARHLVTAHGVRHLLLLSRGGPDAPGAPELAADLAAHGADAHIVACDAADRDALAAVLADIDPAHPLTAVVHTAGALADTVVTSLTDDHVDQVLRPKSDAAQHLHDLTAHLGLSAFVFFSSAAGVLGTAGQANYAAANAYLDALAVRRRQDGLPAVSLAWGYWEQASGLTGHLDRGDVLRLARTGVAPMTTAQGLALFDAGLRTPHPAVIPLVLDRAALRDAARSETLSPLLRTYAPRPRRRTTTAGAARGASAVSDLARALVGLTPEQREHTLTELVRAQAGAVLGHDSTAAVDAGQPFRALGFDSLAAVELRNRLNTATGLRLPATAVFDHPTPDRLAAHIGTLLDGGPEARTQPSAPGGPGAARASAVDEPIAIVGMACRLPGGVGSPEELWQLVADGVDAVSPFPTDRGWDMDALLGATDGTGGTSYVREGGFLYDAADFDAGFFGISPREALAMDPQQRLLLETSWEALERAGIDPTSLNGTRTGVFTGVMYHDYASRLDRVPEEVGGYLATGTSGSVASGRVAYTLGLEGPAVTVDTACSSSLVALHLAAQALRQGECTMALAGGVTVLSSPSVFSEFSRQQGLATDGRCKSFADAADGTGWAEGVGVLLVERLSDARRNGHRVLAVVRGSAVNQDGASNGLTAPNGPAQQRVIRQALESARLSPTDVDAVEAHGTGTRLGDPIEAQALLATYGQGREEGAALLLGSLKSNIGHAQAAAGVAGVIKMVMAMRHGVLPRTLHVDEPSSHVDWSAGDVSLLTESREWPETGRPRRAGVSSFGVSGTNAHVILEAVEHTDAPAHSTPAVGGGAAPWVLSAASEDALRATAERLRTHLQSVTDADQDLLSVAGALLRSRARLEHRAVVVGHDREELLAGLYAVAAGEPGVVSGVAGAGARPVFVFPGQGAQWSRMGLELADAFPVFDASLRECAAALAPFVGWDLRAELAGGLGRVDVVQPVSWAVMVSLARLWESFGVVPAAVVGHSQGEIAAAVVAGALSLEDGARIVAERSRVIGERLAGRGGMASVALPAETVRERVAGFGDRLAVAAVNGPSSTVVSGEPAALDELLAALEGEEVRVRRIAVDYASHSSHVESIREELLDVLAPIVPRSATVPFYSTVTGGLLDTEQLDAAYWVRNLRQTVEFEATTKALIADGLSAFVECSAHPVLAVGVEESGASTVVGSLRREDGGAQRFVTSLAQAFVEGLPVDLGSLVAASGDTVDLPTYPFQRSRFWLESGELPASAGVPRDEVEDRFWEAVEREDLESLADSLDLDGEELRPLLPALASWRRAGRQESVIDSWRYKTAWRPVSGTSVPVLSGTWIVVVPESAGDDDTTASLVRMLGARGADAVTLTVTEEDADRTRLAGRVQEALAGRHDLRGVLSLWAFDEKPTETQPLVSAGLAGTVSLVQALRDLDATAPLWCLTRGAVATAPSETLTSAVQAQVWGVGRVAALEQSGVWGGLVDLPDTPDERALRRLCGILAEPAGEDQLAVRAGGVVARRMVRASLGRTAPARRWRPDGTVLITGGLGALGAHVARWLAREGAPHLVLTSRRGGDAPGADDLARELTGLGARVTVAACDIADRDAVEALVTGLADQGDPVRAVMHAAVQAELAPLADATPDHFAALLGAKVAGAEHLDSLLGEDVDAFVLFSSIAGFWGSGDHAAYAAANAHLDALAERRRARGLAATSIAWGIWDAYNDWDSLSATERRTITDRAVQQGLPLLDPEAACTGLRQALDHDETFVAIADIAWEPFATLFTSVRPSALIREIPEATAPDSAAPGDTTGHDAATLLRRLEGLPREDRERELVDLVRSQAAAVLGHATTDQVGLDRAFRDLGFDSLTAVDLRNRLKAATGERLSATVVFDHPTPAELAAHLHDRCFPDADGRPQASVPAVTAVAALHDEPVAIVGMACRLPGGVTTPEELWQLLRDGGDAITGFPENRGWDLDGLYDPDPATPGKTYARDGGFLHDAAEFDAGFFGISPREALAMDPQQRLLLETSWEAIEHAGIDPTVLKGTRTGTFIGANPSDYRAAMGQAPVGYEGHLVTGGHNSVVSGRIAYTFGLEGPAVTVDTACSSSLTALHLAAQAVKQGECDMALAGGVAIMSTPEGFIGFSRQRGLSHDGRCRTFSSDAEGIGLSEGVGVILLERLSDAHRNGHPVLAVIRGSATNQDGASNGLSAPNGPSQQRVIRQALANAGLTTAEVDAVEAHGTGTTLGDPIEAQALLATYGQDRTDGHPLYLGSLKSNIGHPQAAAGIAGVVKTVLALQHGVLPRTLHVEEPSPEVDWASGAVELLVREREWPRTGRPRRAAVSGFGISGTNAHVVLEQAPVSSGGVVPVPEVEPSGAVGAVGGVGVVPWVVSARSEVALADQVGRLASFVGGRPGVSVLDVGASLLGRAGLDHRVVFAGRDRESLLSAVVTGPGAASAVGVVGVGDGRLGFLFAGQGSQRVGMGVELAAAFPVFGGVWREVWSLLGLSPDEVAVERTGWAQPALFAFEVALFRLVESWGVRPEVVAGHSVGEVAAAHVAGVLSLGDAVRLVEARGRLMEGLPEGGVMVAVGASEAEVVGAIAAHPRGEWVSVAAVNGPSSVVVSGVRGVVEEVVGGFVGRGVRVRRLGVSHAFHSVLMEPMLGEFRGVLESLEFGVPSVDFVSSVGGGGDVGSVEYWVRHARAEVRFADVVGELGGRGLTALVEVGPDATLTGMAGQVLADPGGPVLVALCRKGRDEAVSVVEGIGRVWACGVAVDWASLCGGGRRVDLPTYAFQRDHYWLPKAHGSGDAEGLGLSNTGHPLLSAALPMADGGSVVLTGRVGRTSHAWVADHQVGGVVLLPGTAFVELAVRAGDEVGCGRVEELTLQAPLILPERGGVRLQVVVEGPDATGGRPVAVHSRPDDGDTWTLHATGLLTEPGALPAGDAENWPPADAERIELDGFYEGLADRGYHYGNAFRGLTSAWRHGSDILAEVALPEDNDAASYGIHPALLDASLHPALLDAAGSDDENVRLPFSFNGVELHASGAAAARVRIAWAGTDTVALTLLDAAGHTVAVIDGLVSRPVKGELGAAVGSSSLFHLDWKRAADAATAAPVLGGGRWAVLQHPDADVLSALKDAADSVDTCADLDELIALMDAGTAAPDTVVLAMPSTTGAVDDGLTAAVHRRTAEALATAQRWLADERFAGSRLVCVTRGAVSTAGDAVTDLPGAALWGLVRSAQAEHPARFALVDIDDSVVSWDVLAEAAASGQDQLALRAGTRLTPVLAAAGAAPEDAPDVRLDAGTVLVTGGTGTLGGLVARHLVTRHGVRRLLLTSRRGRDADGVTELVADLTAAGATQVTVAACDTADPAALADVLAGFGDDDPLSGVVHAAGVTDDGIVGGLTPEQLARVLRPKVDAAVNLHRLTRHMNLAAFVLFSSFSGVLGSAGQANYASANAFLDALAQHRRTLGLPGVSLAWGLWEQSSGITARLDRGDLARGSRAGVRALTTEQALALFDRGLTADRALLVPVALDQRALAARAVTEPVPQIFRDLVRVPARRMAAAHPGTGGQDGPTLAERLATVPAEKRDALLLDVVRGHAATVLGHGSPGTVAAETGFLDQGFDSLTAVELRNRLAVESGLRLPATVIFDYPTPTALARYLGDELAVVDGTDPRAAEEGRVRQALSAIPLNRLREAGVLETLVRLAGLESADAAVGTPDHDGDPEGTAEGDGAAGIDDMDLDDLLRLAENDQ</sequence>
<evidence type="ECO:0000256" key="6">
    <source>
        <dbReference type="ARBA" id="ARBA00023194"/>
    </source>
</evidence>
<comment type="cofactor">
    <cofactor evidence="1">
        <name>pantetheine 4'-phosphate</name>
        <dbReference type="ChEBI" id="CHEBI:47942"/>
    </cofactor>
</comment>
<feature type="domain" description="Carrier" evidence="12">
    <location>
        <begin position="3218"/>
        <end position="3293"/>
    </location>
</feature>
<gene>
    <name evidence="15" type="primary">zinB</name>
</gene>
<dbReference type="SMART" id="SM00823">
    <property type="entry name" value="PKS_PP"/>
    <property type="match status" value="3"/>
</dbReference>
<dbReference type="Pfam" id="PF18369">
    <property type="entry name" value="PKS_DE"/>
    <property type="match status" value="1"/>
</dbReference>
<dbReference type="CDD" id="cd08952">
    <property type="entry name" value="KR_1_SDR_x"/>
    <property type="match status" value="1"/>
</dbReference>
<keyword evidence="10" id="KW-0175">Coiled coil</keyword>
<feature type="active site" description="Proton acceptor; for dehydratase activity" evidence="9">
    <location>
        <position position="973"/>
    </location>
</feature>
<feature type="region of interest" description="Disordered" evidence="11">
    <location>
        <begin position="1752"/>
        <end position="1771"/>
    </location>
</feature>
<evidence type="ECO:0000256" key="11">
    <source>
        <dbReference type="SAM" id="MobiDB-lite"/>
    </source>
</evidence>
<dbReference type="SMART" id="SM01294">
    <property type="entry name" value="PKS_PP_betabranch"/>
    <property type="match status" value="3"/>
</dbReference>
<dbReference type="SMART" id="SM00822">
    <property type="entry name" value="PKS_KR"/>
    <property type="match status" value="3"/>
</dbReference>
<comment type="pathway">
    <text evidence="2">Antibiotic biosynthesis.</text>
</comment>
<dbReference type="SUPFAM" id="SSF101173">
    <property type="entry name" value="Docking domain B of the erythromycin polyketide synthase (DEBS)"/>
    <property type="match status" value="1"/>
</dbReference>
<evidence type="ECO:0000256" key="10">
    <source>
        <dbReference type="SAM" id="Coils"/>
    </source>
</evidence>
<dbReference type="PROSITE" id="PS50075">
    <property type="entry name" value="CARRIER"/>
    <property type="match status" value="3"/>
</dbReference>
<dbReference type="SMART" id="SM00827">
    <property type="entry name" value="PKS_AT"/>
    <property type="match status" value="3"/>
</dbReference>
<name>A0A1L2FNM0_STRGR</name>
<dbReference type="PANTHER" id="PTHR43775:SF51">
    <property type="entry name" value="INACTIVE PHENOLPHTHIOCEROL SYNTHESIS POLYKETIDE SYNTHASE TYPE I PKS1-RELATED"/>
    <property type="match status" value="1"/>
</dbReference>
<dbReference type="GO" id="GO:0004312">
    <property type="term" value="F:fatty acid synthase activity"/>
    <property type="evidence" value="ECO:0007669"/>
    <property type="project" value="TreeGrafter"/>
</dbReference>
<dbReference type="GO" id="GO:0006633">
    <property type="term" value="P:fatty acid biosynthetic process"/>
    <property type="evidence" value="ECO:0007669"/>
    <property type="project" value="InterPro"/>
</dbReference>
<dbReference type="Gene3D" id="3.40.366.10">
    <property type="entry name" value="Malonyl-Coenzyme A Acyl Carrier Protein, domain 2"/>
    <property type="match status" value="3"/>
</dbReference>
<dbReference type="InterPro" id="IPR018201">
    <property type="entry name" value="Ketoacyl_synth_AS"/>
</dbReference>
<feature type="domain" description="Carrier" evidence="12">
    <location>
        <begin position="4974"/>
        <end position="5049"/>
    </location>
</feature>
<dbReference type="Pfam" id="PF21089">
    <property type="entry name" value="PKS_DH_N"/>
    <property type="match status" value="2"/>
</dbReference>
<reference evidence="15" key="1">
    <citation type="submission" date="2015-07" db="EMBL/GenBank/DDBJ databases">
        <title>Zincophorin - Biosynthesis in Streptomyces griseus and Antibiotic Properties.</title>
        <authorList>
            <person name="Walther E."/>
            <person name="Boldt S."/>
            <person name="Kage H."/>
            <person name="Lauterbach T."/>
            <person name="Martin K."/>
            <person name="Roth M."/>
            <person name="Hertweck C."/>
            <person name="Schmidtke M."/>
            <person name="Nett M."/>
        </authorList>
    </citation>
    <scope>NUCLEOTIDE SEQUENCE</scope>
    <source>
        <strain evidence="15">HKI0741</strain>
    </source>
</reference>
<feature type="active site" description="Proton donor; for dehydratase activity" evidence="9">
    <location>
        <position position="1137"/>
    </location>
</feature>
<dbReference type="Pfam" id="PF00550">
    <property type="entry name" value="PP-binding"/>
    <property type="match status" value="3"/>
</dbReference>
<dbReference type="InterPro" id="IPR020841">
    <property type="entry name" value="PKS_Beta-ketoAc_synthase_dom"/>
</dbReference>
<dbReference type="InterPro" id="IPR050091">
    <property type="entry name" value="PKS_NRPS_Biosynth_Enz"/>
</dbReference>
<organism evidence="15">
    <name type="scientific">Streptomyces griseus</name>
    <dbReference type="NCBI Taxonomy" id="1911"/>
    <lineage>
        <taxon>Bacteria</taxon>
        <taxon>Bacillati</taxon>
        <taxon>Actinomycetota</taxon>
        <taxon>Actinomycetes</taxon>
        <taxon>Kitasatosporales</taxon>
        <taxon>Streptomycetaceae</taxon>
        <taxon>Streptomyces</taxon>
    </lineage>
</organism>
<feature type="domain" description="PKS/mFAS DH" evidence="14">
    <location>
        <begin position="4204"/>
        <end position="4475"/>
    </location>
</feature>
<feature type="active site" description="Proton acceptor; for dehydratase activity" evidence="9">
    <location>
        <position position="4236"/>
    </location>
</feature>
<dbReference type="InterPro" id="IPR036736">
    <property type="entry name" value="ACP-like_sf"/>
</dbReference>
<dbReference type="InterPro" id="IPR014031">
    <property type="entry name" value="Ketoacyl_synth_C"/>
</dbReference>
<dbReference type="CDD" id="cd00833">
    <property type="entry name" value="PKS"/>
    <property type="match status" value="3"/>
</dbReference>
<evidence type="ECO:0000259" key="13">
    <source>
        <dbReference type="PROSITE" id="PS52004"/>
    </source>
</evidence>
<dbReference type="SMART" id="SM00825">
    <property type="entry name" value="PKS_KS"/>
    <property type="match status" value="3"/>
</dbReference>
<evidence type="ECO:0000256" key="4">
    <source>
        <dbReference type="ARBA" id="ARBA00022553"/>
    </source>
</evidence>
<dbReference type="PROSITE" id="PS00012">
    <property type="entry name" value="PHOSPHOPANTETHEINE"/>
    <property type="match status" value="2"/>
</dbReference>
<keyword evidence="8" id="KW-0012">Acyltransferase</keyword>
<feature type="region of interest" description="N-terminal hotdog fold" evidence="9">
    <location>
        <begin position="941"/>
        <end position="1065"/>
    </location>
</feature>
<evidence type="ECO:0000256" key="8">
    <source>
        <dbReference type="ARBA" id="ARBA00023315"/>
    </source>
</evidence>
<dbReference type="InterPro" id="IPR013968">
    <property type="entry name" value="PKS_KR"/>
</dbReference>
<keyword evidence="6" id="KW-0045">Antibiotic biosynthesis</keyword>
<dbReference type="InterPro" id="IPR041618">
    <property type="entry name" value="PKS_DE"/>
</dbReference>
<dbReference type="InterPro" id="IPR009081">
    <property type="entry name" value="PP-bd_ACP"/>
</dbReference>
<feature type="region of interest" description="Disordered" evidence="11">
    <location>
        <begin position="5097"/>
        <end position="5121"/>
    </location>
</feature>
<dbReference type="OMA" id="TESREWP"/>
<dbReference type="InterPro" id="IPR001227">
    <property type="entry name" value="Ac_transferase_dom_sf"/>
</dbReference>
<dbReference type="FunFam" id="3.40.47.10:FF:000019">
    <property type="entry name" value="Polyketide synthase type I"/>
    <property type="match status" value="3"/>
</dbReference>
<dbReference type="SUPFAM" id="SSF55048">
    <property type="entry name" value="Probable ACP-binding domain of malonyl-CoA ACP transacylase"/>
    <property type="match status" value="3"/>
</dbReference>
<dbReference type="PANTHER" id="PTHR43775">
    <property type="entry name" value="FATTY ACID SYNTHASE"/>
    <property type="match status" value="1"/>
</dbReference>
<evidence type="ECO:0000256" key="1">
    <source>
        <dbReference type="ARBA" id="ARBA00001957"/>
    </source>
</evidence>
<dbReference type="InterPro" id="IPR049900">
    <property type="entry name" value="PKS_mFAS_DH"/>
</dbReference>
<feature type="domain" description="Ketosynthase family 3 (KS3)" evidence="13">
    <location>
        <begin position="1775"/>
        <end position="2201"/>
    </location>
</feature>
<dbReference type="Pfam" id="PF00109">
    <property type="entry name" value="ketoacyl-synt"/>
    <property type="match status" value="3"/>
</dbReference>
<dbReference type="InterPro" id="IPR049551">
    <property type="entry name" value="PKS_DH_C"/>
</dbReference>
<dbReference type="InterPro" id="IPR016036">
    <property type="entry name" value="Malonyl_transacylase_ACP-bd"/>
</dbReference>